<evidence type="ECO:0000313" key="1">
    <source>
        <dbReference type="Proteomes" id="UP000515152"/>
    </source>
</evidence>
<dbReference type="InterPro" id="IPR032707">
    <property type="entry name" value="MYCBPAP"/>
</dbReference>
<dbReference type="KEGG" id="char:122128759"/>
<dbReference type="PANTHER" id="PTHR48421">
    <property type="entry name" value="MYCBP-ASSOCIATED PROTEIN"/>
    <property type="match status" value="1"/>
</dbReference>
<keyword evidence="1" id="KW-1185">Reference proteome</keyword>
<dbReference type="Pfam" id="PF14646">
    <property type="entry name" value="MYCBPAP"/>
    <property type="match status" value="1"/>
</dbReference>
<dbReference type="GeneID" id="122128759"/>
<protein>
    <submittedName>
        <fullName evidence="2">MYCBP-associated protein-like</fullName>
    </submittedName>
</protein>
<name>A0A8M1KBY5_CLUHA</name>
<sequence>MEARAAHTHTQSFYFNTTMGVILPGERQRVLFTFKSARAGILGEVWRLNTHPVLLGGATLQLTLRGVALYQDTTAPQRHALQMEIQHKEAVSVCVSLVSDLLRGIRTPERPSSPAQLYRTEEDHFLSINPKLHYHCETIEALKNLWKEATSSVHCDVIDPPATEQQEWDLSVPTLRQAVLALPKLDSAVEVEVEAEGLRRGGALDQLNALLLMLQSPPEPPPSLTRATIGLQLWRELADGLVLEATGLRQTLGMPEVRTWLEILPEPQEESKLH</sequence>
<dbReference type="RefSeq" id="XP_042559444.1">
    <property type="nucleotide sequence ID" value="XM_042703510.1"/>
</dbReference>
<gene>
    <name evidence="2" type="primary">LOC122128759</name>
</gene>
<organism evidence="1 2">
    <name type="scientific">Clupea harengus</name>
    <name type="common">Atlantic herring</name>
    <dbReference type="NCBI Taxonomy" id="7950"/>
    <lineage>
        <taxon>Eukaryota</taxon>
        <taxon>Metazoa</taxon>
        <taxon>Chordata</taxon>
        <taxon>Craniata</taxon>
        <taxon>Vertebrata</taxon>
        <taxon>Euteleostomi</taxon>
        <taxon>Actinopterygii</taxon>
        <taxon>Neopterygii</taxon>
        <taxon>Teleostei</taxon>
        <taxon>Clupei</taxon>
        <taxon>Clupeiformes</taxon>
        <taxon>Clupeoidei</taxon>
        <taxon>Clupeidae</taxon>
        <taxon>Clupea</taxon>
    </lineage>
</organism>
<dbReference type="AlphaFoldDB" id="A0A8M1KBY5"/>
<proteinExistence type="predicted"/>
<dbReference type="Proteomes" id="UP000515152">
    <property type="component" value="Chromosome 24"/>
</dbReference>
<reference evidence="2" key="1">
    <citation type="submission" date="2025-08" db="UniProtKB">
        <authorList>
            <consortium name="RefSeq"/>
        </authorList>
    </citation>
    <scope>IDENTIFICATION</scope>
</reference>
<dbReference type="OrthoDB" id="8938449at2759"/>
<evidence type="ECO:0000313" key="2">
    <source>
        <dbReference type="RefSeq" id="XP_042559444.1"/>
    </source>
</evidence>
<dbReference type="PANTHER" id="PTHR48421:SF1">
    <property type="entry name" value="MYCBP-ASSOCIATED PROTEIN"/>
    <property type="match status" value="1"/>
</dbReference>
<accession>A0A8M1KBY5</accession>